<dbReference type="Pfam" id="PF00067">
    <property type="entry name" value="p450"/>
    <property type="match status" value="1"/>
</dbReference>
<evidence type="ECO:0000256" key="1">
    <source>
        <dbReference type="ARBA" id="ARBA00001971"/>
    </source>
</evidence>
<dbReference type="CDD" id="cd11060">
    <property type="entry name" value="CYP57A1-like"/>
    <property type="match status" value="1"/>
</dbReference>
<organism evidence="7 8">
    <name type="scientific">Zasmidium cellare ATCC 36951</name>
    <dbReference type="NCBI Taxonomy" id="1080233"/>
    <lineage>
        <taxon>Eukaryota</taxon>
        <taxon>Fungi</taxon>
        <taxon>Dikarya</taxon>
        <taxon>Ascomycota</taxon>
        <taxon>Pezizomycotina</taxon>
        <taxon>Dothideomycetes</taxon>
        <taxon>Dothideomycetidae</taxon>
        <taxon>Mycosphaerellales</taxon>
        <taxon>Mycosphaerellaceae</taxon>
        <taxon>Zasmidium</taxon>
    </lineage>
</organism>
<reference evidence="7" key="1">
    <citation type="journal article" date="2020" name="Stud. Mycol.">
        <title>101 Dothideomycetes genomes: a test case for predicting lifestyles and emergence of pathogens.</title>
        <authorList>
            <person name="Haridas S."/>
            <person name="Albert R."/>
            <person name="Binder M."/>
            <person name="Bloem J."/>
            <person name="Labutti K."/>
            <person name="Salamov A."/>
            <person name="Andreopoulos B."/>
            <person name="Baker S."/>
            <person name="Barry K."/>
            <person name="Bills G."/>
            <person name="Bluhm B."/>
            <person name="Cannon C."/>
            <person name="Castanera R."/>
            <person name="Culley D."/>
            <person name="Daum C."/>
            <person name="Ezra D."/>
            <person name="Gonzalez J."/>
            <person name="Henrissat B."/>
            <person name="Kuo A."/>
            <person name="Liang C."/>
            <person name="Lipzen A."/>
            <person name="Lutzoni F."/>
            <person name="Magnuson J."/>
            <person name="Mondo S."/>
            <person name="Nolan M."/>
            <person name="Ohm R."/>
            <person name="Pangilinan J."/>
            <person name="Park H.-J."/>
            <person name="Ramirez L."/>
            <person name="Alfaro M."/>
            <person name="Sun H."/>
            <person name="Tritt A."/>
            <person name="Yoshinaga Y."/>
            <person name="Zwiers L.-H."/>
            <person name="Turgeon B."/>
            <person name="Goodwin S."/>
            <person name="Spatafora J."/>
            <person name="Crous P."/>
            <person name="Grigoriev I."/>
        </authorList>
    </citation>
    <scope>NUCLEOTIDE SEQUENCE</scope>
    <source>
        <strain evidence="7">ATCC 36951</strain>
    </source>
</reference>
<evidence type="ECO:0000256" key="3">
    <source>
        <dbReference type="ARBA" id="ARBA00023002"/>
    </source>
</evidence>
<accession>A0A6A6D3E5</accession>
<dbReference type="GeneID" id="54556802"/>
<dbReference type="InterPro" id="IPR050121">
    <property type="entry name" value="Cytochrome_P450_monoxygenase"/>
</dbReference>
<comment type="similarity">
    <text evidence="6">Belongs to the cytochrome P450 family.</text>
</comment>
<keyword evidence="8" id="KW-1185">Reference proteome</keyword>
<dbReference type="InterPro" id="IPR001128">
    <property type="entry name" value="Cyt_P450"/>
</dbReference>
<keyword evidence="6" id="KW-0503">Monooxygenase</keyword>
<dbReference type="PRINTS" id="PR00463">
    <property type="entry name" value="EP450I"/>
</dbReference>
<evidence type="ECO:0008006" key="9">
    <source>
        <dbReference type="Google" id="ProtNLM"/>
    </source>
</evidence>
<dbReference type="PRINTS" id="PR00385">
    <property type="entry name" value="P450"/>
</dbReference>
<evidence type="ECO:0000256" key="5">
    <source>
        <dbReference type="PIRSR" id="PIRSR602401-1"/>
    </source>
</evidence>
<keyword evidence="2 5" id="KW-0479">Metal-binding</keyword>
<dbReference type="GO" id="GO:0044550">
    <property type="term" value="P:secondary metabolite biosynthetic process"/>
    <property type="evidence" value="ECO:0007669"/>
    <property type="project" value="UniProtKB-ARBA"/>
</dbReference>
<feature type="binding site" description="axial binding residue" evidence="5">
    <location>
        <position position="455"/>
    </location>
    <ligand>
        <name>heme</name>
        <dbReference type="ChEBI" id="CHEBI:30413"/>
    </ligand>
    <ligandPart>
        <name>Fe</name>
        <dbReference type="ChEBI" id="CHEBI:18248"/>
    </ligandPart>
</feature>
<dbReference type="SUPFAM" id="SSF48264">
    <property type="entry name" value="Cytochrome P450"/>
    <property type="match status" value="1"/>
</dbReference>
<dbReference type="GO" id="GO:0016705">
    <property type="term" value="F:oxidoreductase activity, acting on paired donors, with incorporation or reduction of molecular oxygen"/>
    <property type="evidence" value="ECO:0007669"/>
    <property type="project" value="InterPro"/>
</dbReference>
<dbReference type="RefSeq" id="XP_033674816.1">
    <property type="nucleotide sequence ID" value="XM_033803530.1"/>
</dbReference>
<evidence type="ECO:0000313" key="7">
    <source>
        <dbReference type="EMBL" id="KAF2173927.1"/>
    </source>
</evidence>
<dbReference type="PROSITE" id="PS00086">
    <property type="entry name" value="CYTOCHROME_P450"/>
    <property type="match status" value="1"/>
</dbReference>
<gene>
    <name evidence="7" type="ORF">M409DRAFT_16195</name>
</gene>
<evidence type="ECO:0000313" key="8">
    <source>
        <dbReference type="Proteomes" id="UP000799537"/>
    </source>
</evidence>
<dbReference type="PANTHER" id="PTHR24305">
    <property type="entry name" value="CYTOCHROME P450"/>
    <property type="match status" value="1"/>
</dbReference>
<dbReference type="AlphaFoldDB" id="A0A6A6D3E5"/>
<dbReference type="Gene3D" id="1.10.630.10">
    <property type="entry name" value="Cytochrome P450"/>
    <property type="match status" value="1"/>
</dbReference>
<proteinExistence type="inferred from homology"/>
<dbReference type="Proteomes" id="UP000799537">
    <property type="component" value="Unassembled WGS sequence"/>
</dbReference>
<protein>
    <recommendedName>
        <fullName evidence="9">Cytochrome P450</fullName>
    </recommendedName>
</protein>
<keyword evidence="5 6" id="KW-0349">Heme</keyword>
<comment type="cofactor">
    <cofactor evidence="1 5">
        <name>heme</name>
        <dbReference type="ChEBI" id="CHEBI:30413"/>
    </cofactor>
</comment>
<dbReference type="GO" id="GO:0020037">
    <property type="term" value="F:heme binding"/>
    <property type="evidence" value="ECO:0007669"/>
    <property type="project" value="InterPro"/>
</dbReference>
<evidence type="ECO:0000256" key="6">
    <source>
        <dbReference type="RuleBase" id="RU000461"/>
    </source>
</evidence>
<keyword evidence="3 6" id="KW-0560">Oxidoreductase</keyword>
<dbReference type="OrthoDB" id="3934656at2759"/>
<sequence>MALLKLGDLLGQGDNWIALLGLATILAGVYLLTSWNRLKHIPGPALAKVSDLPRLLWVYSRRAHEIHVDLHQQHGKLVRFGPNMVSVGDATEVKNLYRMSGPLIKSNFYHVILPMSKGKVLPGVFATQDENMHRMLKKPIASTYSMTNLVSFESFVDSTIHCFFEQLDKRFVETGETCDWGTWLQYFAFDVVGEITFSKRLGFLEAGKDVDGIMGDIWHWFEYVAVIGQMPWLDCIWTKNKLVSMLKPAKYSPMVDFAMARQKERLEKDEVADDDVNDKDFLSRFIQAMKKDSSIPQWALPAWTSSNILAGSDTTAIYLRTLFKNLLTEPRTLAALRKELDEAQSRGQLSMPVTWKESRELPYLDACIKEAGRVHPPFGLPLERIVPEGGLSISGEFIPAGTIVGMNGWVVHRDRDVFGDDADQWRPERWLEAEESTKARMDQGLLTFGGGHRSCLGKNISLLELYKLVPTILRTYELELMDGDQPWRVENRWFVPQFGFEVKLRKRQ</sequence>
<dbReference type="InterPro" id="IPR002401">
    <property type="entry name" value="Cyt_P450_E_grp-I"/>
</dbReference>
<evidence type="ECO:0000256" key="4">
    <source>
        <dbReference type="ARBA" id="ARBA00023004"/>
    </source>
</evidence>
<keyword evidence="4 5" id="KW-0408">Iron</keyword>
<dbReference type="FunFam" id="1.10.630.10:FF:000050">
    <property type="entry name" value="Cytochrome P450 monooxygenase"/>
    <property type="match status" value="1"/>
</dbReference>
<dbReference type="InterPro" id="IPR017972">
    <property type="entry name" value="Cyt_P450_CS"/>
</dbReference>
<dbReference type="InterPro" id="IPR036396">
    <property type="entry name" value="Cyt_P450_sf"/>
</dbReference>
<dbReference type="PANTHER" id="PTHR24305:SF235">
    <property type="entry name" value="CYTOCHROME P450 MONOOXYGENASE APDB-RELATED"/>
    <property type="match status" value="1"/>
</dbReference>
<dbReference type="GO" id="GO:0004497">
    <property type="term" value="F:monooxygenase activity"/>
    <property type="evidence" value="ECO:0007669"/>
    <property type="project" value="UniProtKB-KW"/>
</dbReference>
<evidence type="ECO:0000256" key="2">
    <source>
        <dbReference type="ARBA" id="ARBA00022723"/>
    </source>
</evidence>
<dbReference type="EMBL" id="ML993579">
    <property type="protein sequence ID" value="KAF2173927.1"/>
    <property type="molecule type" value="Genomic_DNA"/>
</dbReference>
<name>A0A6A6D3E5_ZASCE</name>
<dbReference type="GO" id="GO:0005506">
    <property type="term" value="F:iron ion binding"/>
    <property type="evidence" value="ECO:0007669"/>
    <property type="project" value="InterPro"/>
</dbReference>